<organism evidence="8">
    <name type="scientific">Selaginella moellendorffii</name>
    <name type="common">Spikemoss</name>
    <dbReference type="NCBI Taxonomy" id="88036"/>
    <lineage>
        <taxon>Eukaryota</taxon>
        <taxon>Viridiplantae</taxon>
        <taxon>Streptophyta</taxon>
        <taxon>Embryophyta</taxon>
        <taxon>Tracheophyta</taxon>
        <taxon>Lycopodiopsida</taxon>
        <taxon>Selaginellales</taxon>
        <taxon>Selaginellaceae</taxon>
        <taxon>Selaginella</taxon>
    </lineage>
</organism>
<dbReference type="STRING" id="88036.D8RKZ5"/>
<dbReference type="eggNOG" id="KOG2664">
    <property type="taxonomic scope" value="Eukaryota"/>
</dbReference>
<dbReference type="OMA" id="CQMCDVF"/>
<evidence type="ECO:0000256" key="2">
    <source>
        <dbReference type="ARBA" id="ARBA00010410"/>
    </source>
</evidence>
<evidence type="ECO:0000256" key="1">
    <source>
        <dbReference type="ARBA" id="ARBA00004123"/>
    </source>
</evidence>
<evidence type="ECO:0000256" key="5">
    <source>
        <dbReference type="ARBA" id="ARBA00023163"/>
    </source>
</evidence>
<proteinExistence type="inferred from homology"/>
<evidence type="ECO:0008006" key="9">
    <source>
        <dbReference type="Google" id="ProtNLM"/>
    </source>
</evidence>
<dbReference type="GO" id="GO:0005634">
    <property type="term" value="C:nucleus"/>
    <property type="evidence" value="ECO:0007669"/>
    <property type="project" value="UniProtKB-SubCell"/>
</dbReference>
<keyword evidence="6" id="KW-0539">Nucleus</keyword>
<dbReference type="KEGG" id="smo:SELMODRAFT_96059"/>
<comment type="similarity">
    <text evidence="2">Belongs to the SNAPC3/SRD2 family.</text>
</comment>
<dbReference type="PANTHER" id="PTHR13421:SF16">
    <property type="entry name" value="SNRNA-ACTIVATING PROTEIN COMPLEX SUBUNIT 3"/>
    <property type="match status" value="1"/>
</dbReference>
<dbReference type="GO" id="GO:0042796">
    <property type="term" value="P:snRNA transcription by RNA polymerase III"/>
    <property type="evidence" value="ECO:0000318"/>
    <property type="project" value="GO_Central"/>
</dbReference>
<name>D8RKZ5_SELML</name>
<comment type="subcellular location">
    <subcellularLocation>
        <location evidence="1">Nucleus</location>
    </subcellularLocation>
</comment>
<keyword evidence="4" id="KW-0238">DNA-binding</keyword>
<keyword evidence="5" id="KW-0804">Transcription</keyword>
<protein>
    <recommendedName>
        <fullName evidence="9">snRNA-activating protein complex subunit 3</fullName>
    </recommendedName>
</protein>
<dbReference type="AlphaFoldDB" id="D8RKZ5"/>
<evidence type="ECO:0000313" key="7">
    <source>
        <dbReference type="EMBL" id="EFJ27537.1"/>
    </source>
</evidence>
<dbReference type="InParanoid" id="D8RKZ5"/>
<sequence>QDVFYNDMRHPDAVDYSENIISWIAEQDDTRQTRRSRSKLSKLPSFKKASMEETHFRDLNFKLGSKYLYCHQASTFFLLSPHLMDGDCKHVFVIRDMRLIHEDDTRSPSTYPVLRFLPRLRYRKCSICSVYRARKIVRDDKLAPSNPCFFCDSCYYSLHYSSEGVLLYEDFSVEDCHHE</sequence>
<reference evidence="7 8" key="1">
    <citation type="journal article" date="2011" name="Science">
        <title>The Selaginella genome identifies genetic changes associated with the evolution of vascular plants.</title>
        <authorList>
            <person name="Banks J.A."/>
            <person name="Nishiyama T."/>
            <person name="Hasebe M."/>
            <person name="Bowman J.L."/>
            <person name="Gribskov M."/>
            <person name="dePamphilis C."/>
            <person name="Albert V.A."/>
            <person name="Aono N."/>
            <person name="Aoyama T."/>
            <person name="Ambrose B.A."/>
            <person name="Ashton N.W."/>
            <person name="Axtell M.J."/>
            <person name="Barker E."/>
            <person name="Barker M.S."/>
            <person name="Bennetzen J.L."/>
            <person name="Bonawitz N.D."/>
            <person name="Chapple C."/>
            <person name="Cheng C."/>
            <person name="Correa L.G."/>
            <person name="Dacre M."/>
            <person name="DeBarry J."/>
            <person name="Dreyer I."/>
            <person name="Elias M."/>
            <person name="Engstrom E.M."/>
            <person name="Estelle M."/>
            <person name="Feng L."/>
            <person name="Finet C."/>
            <person name="Floyd S.K."/>
            <person name="Frommer W.B."/>
            <person name="Fujita T."/>
            <person name="Gramzow L."/>
            <person name="Gutensohn M."/>
            <person name="Harholt J."/>
            <person name="Hattori M."/>
            <person name="Heyl A."/>
            <person name="Hirai T."/>
            <person name="Hiwatashi Y."/>
            <person name="Ishikawa M."/>
            <person name="Iwata M."/>
            <person name="Karol K.G."/>
            <person name="Koehler B."/>
            <person name="Kolukisaoglu U."/>
            <person name="Kubo M."/>
            <person name="Kurata T."/>
            <person name="Lalonde S."/>
            <person name="Li K."/>
            <person name="Li Y."/>
            <person name="Litt A."/>
            <person name="Lyons E."/>
            <person name="Manning G."/>
            <person name="Maruyama T."/>
            <person name="Michael T.P."/>
            <person name="Mikami K."/>
            <person name="Miyazaki S."/>
            <person name="Morinaga S."/>
            <person name="Murata T."/>
            <person name="Mueller-Roeber B."/>
            <person name="Nelson D.R."/>
            <person name="Obara M."/>
            <person name="Oguri Y."/>
            <person name="Olmstead R.G."/>
            <person name="Onodera N."/>
            <person name="Petersen B.L."/>
            <person name="Pils B."/>
            <person name="Prigge M."/>
            <person name="Rensing S.A."/>
            <person name="Riano-Pachon D.M."/>
            <person name="Roberts A.W."/>
            <person name="Sato Y."/>
            <person name="Scheller H.V."/>
            <person name="Schulz B."/>
            <person name="Schulz C."/>
            <person name="Shakirov E.V."/>
            <person name="Shibagaki N."/>
            <person name="Shinohara N."/>
            <person name="Shippen D.E."/>
            <person name="Soerensen I."/>
            <person name="Sotooka R."/>
            <person name="Sugimoto N."/>
            <person name="Sugita M."/>
            <person name="Sumikawa N."/>
            <person name="Tanurdzic M."/>
            <person name="Theissen G."/>
            <person name="Ulvskov P."/>
            <person name="Wakazuki S."/>
            <person name="Weng J.K."/>
            <person name="Willats W.W."/>
            <person name="Wipf D."/>
            <person name="Wolf P.G."/>
            <person name="Yang L."/>
            <person name="Zimmer A.D."/>
            <person name="Zhu Q."/>
            <person name="Mitros T."/>
            <person name="Hellsten U."/>
            <person name="Loque D."/>
            <person name="Otillar R."/>
            <person name="Salamov A."/>
            <person name="Schmutz J."/>
            <person name="Shapiro H."/>
            <person name="Lindquist E."/>
            <person name="Lucas S."/>
            <person name="Rokhsar D."/>
            <person name="Grigoriev I.V."/>
        </authorList>
    </citation>
    <scope>NUCLEOTIDE SEQUENCE [LARGE SCALE GENOMIC DNA]</scope>
</reference>
<dbReference type="HOGENOM" id="CLU_041861_1_0_1"/>
<dbReference type="Gramene" id="EFJ27537">
    <property type="protein sequence ID" value="EFJ27537"/>
    <property type="gene ID" value="SELMODRAFT_96059"/>
</dbReference>
<keyword evidence="8" id="KW-1185">Reference proteome</keyword>
<dbReference type="Pfam" id="PF12251">
    <property type="entry name" value="SNAPC3"/>
    <property type="match status" value="1"/>
</dbReference>
<accession>D8RKZ5</accession>
<feature type="non-terminal residue" evidence="7">
    <location>
        <position position="1"/>
    </location>
</feature>
<dbReference type="GO" id="GO:0001006">
    <property type="term" value="F:RNA polymerase III type 3 promoter sequence-specific DNA binding"/>
    <property type="evidence" value="ECO:0000318"/>
    <property type="project" value="GO_Central"/>
</dbReference>
<evidence type="ECO:0000256" key="3">
    <source>
        <dbReference type="ARBA" id="ARBA00023015"/>
    </source>
</evidence>
<dbReference type="GO" id="GO:0019185">
    <property type="term" value="C:snRNA-activating protein complex"/>
    <property type="evidence" value="ECO:0000318"/>
    <property type="project" value="GO_Central"/>
</dbReference>
<evidence type="ECO:0000256" key="6">
    <source>
        <dbReference type="ARBA" id="ARBA00023242"/>
    </source>
</evidence>
<dbReference type="GO" id="GO:0042795">
    <property type="term" value="P:snRNA transcription by RNA polymerase II"/>
    <property type="evidence" value="ECO:0000318"/>
    <property type="project" value="GO_Central"/>
</dbReference>
<evidence type="ECO:0000256" key="4">
    <source>
        <dbReference type="ARBA" id="ARBA00023125"/>
    </source>
</evidence>
<dbReference type="Proteomes" id="UP000001514">
    <property type="component" value="Unassembled WGS sequence"/>
</dbReference>
<dbReference type="GO" id="GO:0003681">
    <property type="term" value="F:bent DNA binding"/>
    <property type="evidence" value="ECO:0000318"/>
    <property type="project" value="GO_Central"/>
</dbReference>
<dbReference type="PANTHER" id="PTHR13421">
    <property type="entry name" value="SNRNA-ACTIVATING PROTEIN COMPLEX SUBUNIT 3"/>
    <property type="match status" value="1"/>
</dbReference>
<evidence type="ECO:0000313" key="8">
    <source>
        <dbReference type="Proteomes" id="UP000001514"/>
    </source>
</evidence>
<dbReference type="InterPro" id="IPR022042">
    <property type="entry name" value="snRNA-activating_su3"/>
</dbReference>
<dbReference type="EMBL" id="GL377582">
    <property type="protein sequence ID" value="EFJ27537.1"/>
    <property type="molecule type" value="Genomic_DNA"/>
</dbReference>
<keyword evidence="3" id="KW-0805">Transcription regulation</keyword>
<gene>
    <name evidence="7" type="ORF">SELMODRAFT_96059</name>
</gene>